<dbReference type="RefSeq" id="WP_307465029.1">
    <property type="nucleotide sequence ID" value="NZ_JAURUR010000002.1"/>
</dbReference>
<reference evidence="2 3" key="1">
    <citation type="submission" date="2023-07" db="EMBL/GenBank/DDBJ databases">
        <title>Genomic Encyclopedia of Type Strains, Phase IV (KMG-IV): sequencing the most valuable type-strain genomes for metagenomic binning, comparative biology and taxonomic classification.</title>
        <authorList>
            <person name="Goeker M."/>
        </authorList>
    </citation>
    <scope>NUCLEOTIDE SEQUENCE [LARGE SCALE GENOMIC DNA]</scope>
    <source>
        <strain evidence="2 3">NIO-1023</strain>
    </source>
</reference>
<dbReference type="Proteomes" id="UP001232163">
    <property type="component" value="Unassembled WGS sequence"/>
</dbReference>
<evidence type="ECO:0000313" key="2">
    <source>
        <dbReference type="EMBL" id="MDP9763871.1"/>
    </source>
</evidence>
<evidence type="ECO:0000256" key="1">
    <source>
        <dbReference type="SAM" id="MobiDB-lite"/>
    </source>
</evidence>
<evidence type="ECO:0008006" key="4">
    <source>
        <dbReference type="Google" id="ProtNLM"/>
    </source>
</evidence>
<sequence>MTPARNLQLFPEKAPRQRRKAGTYSTTDNAVVAYQKTHGTADTRILTALSERANMKYLPPLTGPGLQEATGLGERAVQKGLKILVTAGLCHQVGRAWFLGPAPKPNTRANGRANDQANDRSGKFRRFAVQGGLSLRLKEWEGMGRKNNTITDSSEAAGRAVSRAVNTTQDTGTEGQAPGGAVPGGTQPATPSQDQVNNDHQDGGNDNVTGSEQVPPGPAVTPAAAQRVIREAGLSESWRSWVRLTAIRPVTQEVQSVIWATWIQQGHAALLAEQVAHIVLAGIYGNPMAGLTKRMRDGMTPVTQASTAPNRPSFTAGQRVRYPDGSEATVLAVLSRGIATDHPEYPDVPLAQIRGLQVVE</sequence>
<evidence type="ECO:0000313" key="3">
    <source>
        <dbReference type="Proteomes" id="UP001232163"/>
    </source>
</evidence>
<accession>A0ABT9MBJ9</accession>
<comment type="caution">
    <text evidence="2">The sequence shown here is derived from an EMBL/GenBank/DDBJ whole genome shotgun (WGS) entry which is preliminary data.</text>
</comment>
<feature type="region of interest" description="Disordered" evidence="1">
    <location>
        <begin position="146"/>
        <end position="223"/>
    </location>
</feature>
<feature type="compositionally biased region" description="Polar residues" evidence="1">
    <location>
        <begin position="164"/>
        <end position="174"/>
    </location>
</feature>
<proteinExistence type="predicted"/>
<organism evidence="2 3">
    <name type="scientific">Deinococcus enclensis</name>
    <dbReference type="NCBI Taxonomy" id="1049582"/>
    <lineage>
        <taxon>Bacteria</taxon>
        <taxon>Thermotogati</taxon>
        <taxon>Deinococcota</taxon>
        <taxon>Deinococci</taxon>
        <taxon>Deinococcales</taxon>
        <taxon>Deinococcaceae</taxon>
        <taxon>Deinococcus</taxon>
    </lineage>
</organism>
<feature type="compositionally biased region" description="Polar residues" evidence="1">
    <location>
        <begin position="107"/>
        <end position="116"/>
    </location>
</feature>
<feature type="compositionally biased region" description="Polar residues" evidence="1">
    <location>
        <begin position="187"/>
        <end position="196"/>
    </location>
</feature>
<dbReference type="EMBL" id="JAURUR010000002">
    <property type="protein sequence ID" value="MDP9763871.1"/>
    <property type="molecule type" value="Genomic_DNA"/>
</dbReference>
<name>A0ABT9MBJ9_9DEIO</name>
<feature type="region of interest" description="Disordered" evidence="1">
    <location>
        <begin position="1"/>
        <end position="24"/>
    </location>
</feature>
<gene>
    <name evidence="2" type="ORF">QO006_001288</name>
</gene>
<keyword evidence="3" id="KW-1185">Reference proteome</keyword>
<feature type="region of interest" description="Disordered" evidence="1">
    <location>
        <begin position="104"/>
        <end position="124"/>
    </location>
</feature>
<protein>
    <recommendedName>
        <fullName evidence="4">Helix-turn-helix domain-containing protein</fullName>
    </recommendedName>
</protein>